<dbReference type="Pfam" id="PF10508">
    <property type="entry name" value="Proteasom_PSMB"/>
    <property type="match status" value="1"/>
</dbReference>
<dbReference type="SUPFAM" id="SSF48371">
    <property type="entry name" value="ARM repeat"/>
    <property type="match status" value="1"/>
</dbReference>
<gene>
    <name evidence="1" type="ORF">IE077_001927</name>
</gene>
<comment type="caution">
    <text evidence="1">The sequence shown here is derived from an EMBL/GenBank/DDBJ whole genome shotgun (WGS) entry which is preliminary data.</text>
</comment>
<dbReference type="Gene3D" id="1.25.10.10">
    <property type="entry name" value="Leucine-rich Repeat Variant"/>
    <property type="match status" value="1"/>
</dbReference>
<evidence type="ECO:0000313" key="1">
    <source>
        <dbReference type="EMBL" id="KAF8821536.1"/>
    </source>
</evidence>
<name>A0ABQ7JC43_9APIC</name>
<keyword evidence="2" id="KW-1185">Reference proteome</keyword>
<dbReference type="InterPro" id="IPR016024">
    <property type="entry name" value="ARM-type_fold"/>
</dbReference>
<organism evidence="1 2">
    <name type="scientific">Cardiosporidium cionae</name>
    <dbReference type="NCBI Taxonomy" id="476202"/>
    <lineage>
        <taxon>Eukaryota</taxon>
        <taxon>Sar</taxon>
        <taxon>Alveolata</taxon>
        <taxon>Apicomplexa</taxon>
        <taxon>Aconoidasida</taxon>
        <taxon>Nephromycida</taxon>
        <taxon>Cardiosporidium</taxon>
    </lineage>
</organism>
<dbReference type="Proteomes" id="UP000823046">
    <property type="component" value="Unassembled WGS sequence"/>
</dbReference>
<protein>
    <recommendedName>
        <fullName evidence="3">26S proteasome non-ATPase regulatory subunit 5</fullName>
    </recommendedName>
</protein>
<dbReference type="EMBL" id="JADAQX010000168">
    <property type="protein sequence ID" value="KAF8821536.1"/>
    <property type="molecule type" value="Genomic_DNA"/>
</dbReference>
<sequence length="481" mass="54017">MKMQSHDDRFTRILQDFVCKPICEQTYHDLTDQIRLEEVIEALGDPATSQELSNLIFDALHKCIKLDSVQDELLSSEQLKPYLAGAASSRQAGVRQFVATMIKLSCKRTKGIQLLLASGNFSYCATFLFDDDLQVSELAKSAILMSLSNNEKACDAFFGSPIFDFVMKSLNECAEVVLVRVLSAFISIGRISKEIFEKCEQNGLYDRLLRMYFSDDLLMKIITIDLIHELSDFPAGVEFLTKGDIPSDFLRELRKSNVDNSIKVTILHFVSECVGKYPLLTQRLFEEDGKAFPETLQNLLSSEESIEEADKIRNFVCFASCWSSLSIHPIGREAVLREIPQANIKMAKLVDSSFGTEASRAAITAWRYLFANACDRQTRDVPALYKGCITSSALIDNYLFAIEVFFTSEKHLALLVDPISESVSAAFYAKYEFAKSAYTSHRCLIQRLAGNEYICRLEAYISGGPFYRPRGSDVAVDHASA</sequence>
<evidence type="ECO:0000313" key="2">
    <source>
        <dbReference type="Proteomes" id="UP000823046"/>
    </source>
</evidence>
<accession>A0ABQ7JC43</accession>
<dbReference type="InterPro" id="IPR011989">
    <property type="entry name" value="ARM-like"/>
</dbReference>
<dbReference type="PANTHER" id="PTHR13554:SF10">
    <property type="entry name" value="26S PROTEASOME NON-ATPASE REGULATORY SUBUNIT 5"/>
    <property type="match status" value="1"/>
</dbReference>
<proteinExistence type="predicted"/>
<dbReference type="InterPro" id="IPR019538">
    <property type="entry name" value="PSMD5"/>
</dbReference>
<dbReference type="PANTHER" id="PTHR13554">
    <property type="entry name" value="26S PROTEASOME NON-ATPASE REGULATORY SUBUNIT 5-RELATED"/>
    <property type="match status" value="1"/>
</dbReference>
<reference evidence="1 2" key="1">
    <citation type="journal article" date="2020" name="bioRxiv">
        <title>Metabolic contributions of an alphaproteobacterial endosymbiont in the apicomplexan Cardiosporidium cionae.</title>
        <authorList>
            <person name="Hunter E.S."/>
            <person name="Paight C.J."/>
            <person name="Lane C.E."/>
        </authorList>
    </citation>
    <scope>NUCLEOTIDE SEQUENCE [LARGE SCALE GENOMIC DNA]</scope>
    <source>
        <strain evidence="1">ESH_2018</strain>
    </source>
</reference>
<evidence type="ECO:0008006" key="3">
    <source>
        <dbReference type="Google" id="ProtNLM"/>
    </source>
</evidence>